<dbReference type="KEGG" id="ffu:CLAFUR5_09773"/>
<evidence type="ECO:0000313" key="2">
    <source>
        <dbReference type="Proteomes" id="UP000756132"/>
    </source>
</evidence>
<evidence type="ECO:0000313" key="1">
    <source>
        <dbReference type="EMBL" id="UJO22101.1"/>
    </source>
</evidence>
<sequence length="151" mass="16164">MAITEDPFTVTTTPRPTTSESILGLREQIFANAAVLFPQLCLNSLTYHSTGLVKPAEIFEIVIIGGDHKQALLLFGSPLSRSIAARGPPCESVERALAGLLDVTSEALSWYTETLLGELKHGEACAGGAIDFHMVEAGFHFSAEERLAHGV</sequence>
<keyword evidence="2" id="KW-1185">Reference proteome</keyword>
<organism evidence="1 2">
    <name type="scientific">Passalora fulva</name>
    <name type="common">Tomato leaf mold</name>
    <name type="synonym">Cladosporium fulvum</name>
    <dbReference type="NCBI Taxonomy" id="5499"/>
    <lineage>
        <taxon>Eukaryota</taxon>
        <taxon>Fungi</taxon>
        <taxon>Dikarya</taxon>
        <taxon>Ascomycota</taxon>
        <taxon>Pezizomycotina</taxon>
        <taxon>Dothideomycetes</taxon>
        <taxon>Dothideomycetidae</taxon>
        <taxon>Mycosphaerellales</taxon>
        <taxon>Mycosphaerellaceae</taxon>
        <taxon>Fulvia</taxon>
    </lineage>
</organism>
<reference evidence="1" key="2">
    <citation type="journal article" date="2022" name="Microb. Genom.">
        <title>A chromosome-scale genome assembly of the tomato pathogen Cladosporium fulvum reveals a compartmentalized genome architecture and the presence of a dispensable chromosome.</title>
        <authorList>
            <person name="Zaccaron A.Z."/>
            <person name="Chen L.H."/>
            <person name="Samaras A."/>
            <person name="Stergiopoulos I."/>
        </authorList>
    </citation>
    <scope>NUCLEOTIDE SEQUENCE</scope>
    <source>
        <strain evidence="1">Race5_Kim</strain>
    </source>
</reference>
<dbReference type="OrthoDB" id="3650444at2759"/>
<dbReference type="OMA" id="HGEECAG"/>
<dbReference type="EMBL" id="CP090171">
    <property type="protein sequence ID" value="UJO22101.1"/>
    <property type="molecule type" value="Genomic_DNA"/>
</dbReference>
<proteinExistence type="predicted"/>
<dbReference type="GeneID" id="71989651"/>
<dbReference type="AlphaFoldDB" id="A0A9Q8PGJ6"/>
<reference evidence="1" key="1">
    <citation type="submission" date="2021-12" db="EMBL/GenBank/DDBJ databases">
        <authorList>
            <person name="Zaccaron A."/>
            <person name="Stergiopoulos I."/>
        </authorList>
    </citation>
    <scope>NUCLEOTIDE SEQUENCE</scope>
    <source>
        <strain evidence="1">Race5_Kim</strain>
    </source>
</reference>
<gene>
    <name evidence="1" type="ORF">CLAFUR5_09773</name>
</gene>
<dbReference type="RefSeq" id="XP_047766467.1">
    <property type="nucleotide sequence ID" value="XM_047908921.1"/>
</dbReference>
<accession>A0A9Q8PGJ6</accession>
<name>A0A9Q8PGJ6_PASFU</name>
<dbReference type="Proteomes" id="UP000756132">
    <property type="component" value="Chromosome 9"/>
</dbReference>
<protein>
    <submittedName>
        <fullName evidence="1">Uncharacterized protein</fullName>
    </submittedName>
</protein>